<dbReference type="InterPro" id="IPR041581">
    <property type="entry name" value="Glyoxalase_6"/>
</dbReference>
<dbReference type="InterPro" id="IPR052164">
    <property type="entry name" value="Anthracycline_SecMetBiosynth"/>
</dbReference>
<feature type="domain" description="VOC" evidence="1">
    <location>
        <begin position="138"/>
        <end position="253"/>
    </location>
</feature>
<proteinExistence type="predicted"/>
<dbReference type="PROSITE" id="PS51819">
    <property type="entry name" value="VOC"/>
    <property type="match status" value="2"/>
</dbReference>
<dbReference type="Gene3D" id="3.10.180.10">
    <property type="entry name" value="2,3-Dihydroxybiphenyl 1,2-Dioxygenase, domain 1"/>
    <property type="match status" value="2"/>
</dbReference>
<dbReference type="PANTHER" id="PTHR33993:SF14">
    <property type="entry name" value="GB|AAF24581.1"/>
    <property type="match status" value="1"/>
</dbReference>
<accession>A0ABV9EPV7</accession>
<organism evidence="2 3">
    <name type="scientific">Sphaerisporangium corydalis</name>
    <dbReference type="NCBI Taxonomy" id="1441875"/>
    <lineage>
        <taxon>Bacteria</taxon>
        <taxon>Bacillati</taxon>
        <taxon>Actinomycetota</taxon>
        <taxon>Actinomycetes</taxon>
        <taxon>Streptosporangiales</taxon>
        <taxon>Streptosporangiaceae</taxon>
        <taxon>Sphaerisporangium</taxon>
    </lineage>
</organism>
<keyword evidence="3" id="KW-1185">Reference proteome</keyword>
<gene>
    <name evidence="2" type="ORF">ACFO8L_28530</name>
</gene>
<evidence type="ECO:0000313" key="2">
    <source>
        <dbReference type="EMBL" id="MFC4590069.1"/>
    </source>
</evidence>
<dbReference type="SUPFAM" id="SSF54593">
    <property type="entry name" value="Glyoxalase/Bleomycin resistance protein/Dihydroxybiphenyl dioxygenase"/>
    <property type="match status" value="2"/>
</dbReference>
<dbReference type="InterPro" id="IPR004360">
    <property type="entry name" value="Glyas_Fos-R_dOase_dom"/>
</dbReference>
<dbReference type="RefSeq" id="WP_262843868.1">
    <property type="nucleotide sequence ID" value="NZ_JANZYP010000022.1"/>
</dbReference>
<feature type="domain" description="VOC" evidence="1">
    <location>
        <begin position="11"/>
        <end position="125"/>
    </location>
</feature>
<dbReference type="CDD" id="cd07247">
    <property type="entry name" value="SgaA_N_like"/>
    <property type="match status" value="2"/>
</dbReference>
<reference evidence="3" key="1">
    <citation type="journal article" date="2019" name="Int. J. Syst. Evol. Microbiol.">
        <title>The Global Catalogue of Microorganisms (GCM) 10K type strain sequencing project: providing services to taxonomists for standard genome sequencing and annotation.</title>
        <authorList>
            <consortium name="The Broad Institute Genomics Platform"/>
            <consortium name="The Broad Institute Genome Sequencing Center for Infectious Disease"/>
            <person name="Wu L."/>
            <person name="Ma J."/>
        </authorList>
    </citation>
    <scope>NUCLEOTIDE SEQUENCE [LARGE SCALE GENOMIC DNA]</scope>
    <source>
        <strain evidence="3">CCUG 49560</strain>
    </source>
</reference>
<comment type="caution">
    <text evidence="2">The sequence shown here is derived from an EMBL/GenBank/DDBJ whole genome shotgun (WGS) entry which is preliminary data.</text>
</comment>
<sequence>MPTRTGYKPGVPCWVDLSSSDLIASTGFYEELFGWRAEFDPRPEAGAYGRFTQGGKPVAGIGPTFGDAVPSVWNTYFATDDAESAAERVELAGGRVVVTPAQIFGEGSMAVFKDPAGAVFMVWQPGGHYGARIVNEPVALCWTALDSHDPDAQAFYPAVFGWSPRPAGDGAGGEYTEWLLDGRPVAGMRPPGDRFLPDPPHWLVFFAVADCDVTVALAEDRGGKILQRPQDLPMGRYAVLADPQGAVFAAITPKIPN</sequence>
<evidence type="ECO:0000259" key="1">
    <source>
        <dbReference type="PROSITE" id="PS51819"/>
    </source>
</evidence>
<protein>
    <submittedName>
        <fullName evidence="2">VOC family protein</fullName>
    </submittedName>
</protein>
<dbReference type="Pfam" id="PF18029">
    <property type="entry name" value="Glyoxalase_6"/>
    <property type="match status" value="1"/>
</dbReference>
<dbReference type="InterPro" id="IPR037523">
    <property type="entry name" value="VOC_core"/>
</dbReference>
<dbReference type="Proteomes" id="UP001595891">
    <property type="component" value="Unassembled WGS sequence"/>
</dbReference>
<dbReference type="Pfam" id="PF00903">
    <property type="entry name" value="Glyoxalase"/>
    <property type="match status" value="1"/>
</dbReference>
<dbReference type="PANTHER" id="PTHR33993">
    <property type="entry name" value="GLYOXALASE-RELATED"/>
    <property type="match status" value="1"/>
</dbReference>
<dbReference type="InterPro" id="IPR029068">
    <property type="entry name" value="Glyas_Bleomycin-R_OHBP_Dase"/>
</dbReference>
<dbReference type="EMBL" id="JBHSFN010000020">
    <property type="protein sequence ID" value="MFC4590069.1"/>
    <property type="molecule type" value="Genomic_DNA"/>
</dbReference>
<evidence type="ECO:0000313" key="3">
    <source>
        <dbReference type="Proteomes" id="UP001595891"/>
    </source>
</evidence>
<name>A0ABV9EPV7_9ACTN</name>